<dbReference type="Proteomes" id="UP000828941">
    <property type="component" value="Chromosome 9"/>
</dbReference>
<reference evidence="1 2" key="1">
    <citation type="journal article" date="2022" name="DNA Res.">
        <title>Chromosomal-level genome assembly of the orchid tree Bauhinia variegata (Leguminosae; Cercidoideae) supports the allotetraploid origin hypothesis of Bauhinia.</title>
        <authorList>
            <person name="Zhong Y."/>
            <person name="Chen Y."/>
            <person name="Zheng D."/>
            <person name="Pang J."/>
            <person name="Liu Y."/>
            <person name="Luo S."/>
            <person name="Meng S."/>
            <person name="Qian L."/>
            <person name="Wei D."/>
            <person name="Dai S."/>
            <person name="Zhou R."/>
        </authorList>
    </citation>
    <scope>NUCLEOTIDE SEQUENCE [LARGE SCALE GENOMIC DNA]</scope>
    <source>
        <strain evidence="1">BV-YZ2020</strain>
    </source>
</reference>
<comment type="caution">
    <text evidence="1">The sequence shown here is derived from an EMBL/GenBank/DDBJ whole genome shotgun (WGS) entry which is preliminary data.</text>
</comment>
<protein>
    <submittedName>
        <fullName evidence="1">Uncharacterized protein</fullName>
    </submittedName>
</protein>
<gene>
    <name evidence="1" type="ORF">L6164_023522</name>
</gene>
<evidence type="ECO:0000313" key="2">
    <source>
        <dbReference type="Proteomes" id="UP000828941"/>
    </source>
</evidence>
<organism evidence="1 2">
    <name type="scientific">Bauhinia variegata</name>
    <name type="common">Purple orchid tree</name>
    <name type="synonym">Phanera variegata</name>
    <dbReference type="NCBI Taxonomy" id="167791"/>
    <lineage>
        <taxon>Eukaryota</taxon>
        <taxon>Viridiplantae</taxon>
        <taxon>Streptophyta</taxon>
        <taxon>Embryophyta</taxon>
        <taxon>Tracheophyta</taxon>
        <taxon>Spermatophyta</taxon>
        <taxon>Magnoliopsida</taxon>
        <taxon>eudicotyledons</taxon>
        <taxon>Gunneridae</taxon>
        <taxon>Pentapetalae</taxon>
        <taxon>rosids</taxon>
        <taxon>fabids</taxon>
        <taxon>Fabales</taxon>
        <taxon>Fabaceae</taxon>
        <taxon>Cercidoideae</taxon>
        <taxon>Cercideae</taxon>
        <taxon>Bauhiniinae</taxon>
        <taxon>Bauhinia</taxon>
    </lineage>
</organism>
<accession>A0ACB9MJV5</accession>
<proteinExistence type="predicted"/>
<evidence type="ECO:0000313" key="1">
    <source>
        <dbReference type="EMBL" id="KAI4323951.1"/>
    </source>
</evidence>
<dbReference type="EMBL" id="CM039434">
    <property type="protein sequence ID" value="KAI4323951.1"/>
    <property type="molecule type" value="Genomic_DNA"/>
</dbReference>
<sequence length="236" mass="26335">MARIRKTNGRRKIEMKKISKESNLKVTFSKRRNGLFKKASELCTLCATEVALIIFSPRQKVFSFGHPNVDYVVNRFLSGAPPQTSGYTRIVEDFGNANLCNLNAELTELSELDDSEKKRSVMLNTLLKPMLEQCWWAGTMEAMNLSQLELLKASMEELKSTFPLNANSIQFQGFNPPQFLAGSSSTSVALPHQALTPLNQPPILPTDQIFEGNSLMPPLPTSQGLNDLNGFGSRFY</sequence>
<keyword evidence="2" id="KW-1185">Reference proteome</keyword>
<name>A0ACB9MJV5_BAUVA</name>